<dbReference type="RefSeq" id="WP_343922876.1">
    <property type="nucleotide sequence ID" value="NZ_BAAAKW010000014.1"/>
</dbReference>
<keyword evidence="5" id="KW-0547">Nucleotide-binding</keyword>
<comment type="catalytic activity">
    <reaction evidence="1">
        <text>ATP + protein L-histidine = ADP + protein N-phospho-L-histidine.</text>
        <dbReference type="EC" id="2.7.13.3"/>
    </reaction>
</comment>
<organism evidence="12 13">
    <name type="scientific">Rhodoglobus aureus</name>
    <dbReference type="NCBI Taxonomy" id="191497"/>
    <lineage>
        <taxon>Bacteria</taxon>
        <taxon>Bacillati</taxon>
        <taxon>Actinomycetota</taxon>
        <taxon>Actinomycetes</taxon>
        <taxon>Micrococcales</taxon>
        <taxon>Microbacteriaceae</taxon>
        <taxon>Rhodoglobus</taxon>
    </lineage>
</organism>
<feature type="region of interest" description="Disordered" evidence="9">
    <location>
        <begin position="1"/>
        <end position="30"/>
    </location>
</feature>
<evidence type="ECO:0000256" key="10">
    <source>
        <dbReference type="SAM" id="Phobius"/>
    </source>
</evidence>
<dbReference type="InterPro" id="IPR050482">
    <property type="entry name" value="Sensor_HK_TwoCompSys"/>
</dbReference>
<keyword evidence="10" id="KW-0472">Membrane</keyword>
<evidence type="ECO:0000313" key="13">
    <source>
        <dbReference type="Proteomes" id="UP001500943"/>
    </source>
</evidence>
<proteinExistence type="predicted"/>
<dbReference type="Pfam" id="PF02518">
    <property type="entry name" value="HATPase_c"/>
    <property type="match status" value="1"/>
</dbReference>
<feature type="transmembrane region" description="Helical" evidence="10">
    <location>
        <begin position="47"/>
        <end position="68"/>
    </location>
</feature>
<evidence type="ECO:0000256" key="8">
    <source>
        <dbReference type="ARBA" id="ARBA00023012"/>
    </source>
</evidence>
<keyword evidence="7" id="KW-0067">ATP-binding</keyword>
<keyword evidence="3" id="KW-0597">Phosphoprotein</keyword>
<dbReference type="InterPro" id="IPR036890">
    <property type="entry name" value="HATPase_C_sf"/>
</dbReference>
<dbReference type="EMBL" id="BAAAKW010000014">
    <property type="protein sequence ID" value="GAA1208958.1"/>
    <property type="molecule type" value="Genomic_DNA"/>
</dbReference>
<evidence type="ECO:0000256" key="1">
    <source>
        <dbReference type="ARBA" id="ARBA00000085"/>
    </source>
</evidence>
<dbReference type="PANTHER" id="PTHR24421">
    <property type="entry name" value="NITRATE/NITRITE SENSOR PROTEIN NARX-RELATED"/>
    <property type="match status" value="1"/>
</dbReference>
<accession>A0ABP4G0H4</accession>
<evidence type="ECO:0000256" key="9">
    <source>
        <dbReference type="SAM" id="MobiDB-lite"/>
    </source>
</evidence>
<dbReference type="Gene3D" id="1.20.5.1930">
    <property type="match status" value="1"/>
</dbReference>
<evidence type="ECO:0000256" key="7">
    <source>
        <dbReference type="ARBA" id="ARBA00022840"/>
    </source>
</evidence>
<dbReference type="Gene3D" id="3.30.565.10">
    <property type="entry name" value="Histidine kinase-like ATPase, C-terminal domain"/>
    <property type="match status" value="1"/>
</dbReference>
<dbReference type="SUPFAM" id="SSF55874">
    <property type="entry name" value="ATPase domain of HSP90 chaperone/DNA topoisomerase II/histidine kinase"/>
    <property type="match status" value="1"/>
</dbReference>
<name>A0ABP4G0H4_9MICO</name>
<feature type="transmembrane region" description="Helical" evidence="10">
    <location>
        <begin position="144"/>
        <end position="164"/>
    </location>
</feature>
<feature type="transmembrane region" description="Helical" evidence="10">
    <location>
        <begin position="120"/>
        <end position="137"/>
    </location>
</feature>
<evidence type="ECO:0000256" key="5">
    <source>
        <dbReference type="ARBA" id="ARBA00022741"/>
    </source>
</evidence>
<gene>
    <name evidence="12" type="ORF">GCM10009655_05030</name>
</gene>
<keyword evidence="13" id="KW-1185">Reference proteome</keyword>
<dbReference type="InterPro" id="IPR055558">
    <property type="entry name" value="DUF7134"/>
</dbReference>
<reference evidence="13" key="1">
    <citation type="journal article" date="2019" name="Int. J. Syst. Evol. Microbiol.">
        <title>The Global Catalogue of Microorganisms (GCM) 10K type strain sequencing project: providing services to taxonomists for standard genome sequencing and annotation.</title>
        <authorList>
            <consortium name="The Broad Institute Genomics Platform"/>
            <consortium name="The Broad Institute Genome Sequencing Center for Infectious Disease"/>
            <person name="Wu L."/>
            <person name="Ma J."/>
        </authorList>
    </citation>
    <scope>NUCLEOTIDE SEQUENCE [LARGE SCALE GENOMIC DNA]</scope>
    <source>
        <strain evidence="13">JCM 12762</strain>
    </source>
</reference>
<dbReference type="CDD" id="cd16917">
    <property type="entry name" value="HATPase_UhpB-NarQ-NarX-like"/>
    <property type="match status" value="1"/>
</dbReference>
<comment type="caution">
    <text evidence="12">The sequence shown here is derived from an EMBL/GenBank/DDBJ whole genome shotgun (WGS) entry which is preliminary data.</text>
</comment>
<keyword evidence="10" id="KW-0812">Transmembrane</keyword>
<sequence length="463" mass="50023">MVDATADVLSEAHAQANSSENDESSVDDTTKRSAAERAAAGFTRWDVILAVGLLAGTLLSTVLTRISGLFDEPADPLVTLLWAAAITLPLIFRRQHPLLVAMIISVVFVVGTTIDVPEVTFSNIALFIAIYSLGVWEKKRRIATIARIVIITAMFIWLAISIFRTTTDPDALTGFSRAGAFSPLLAYLLIQFMMNVLYFGAAYYFGERAYTSRLEQTALRERSVELVRERELLAAQAVTIERLRIARELHDVVAHHVSIMGVQAAAARTVLASDPDAAAESLKAVENGSRHAIDEMHRLLGALRDADSRETDSAAASTLGIHSLKDLVESSQAAGLPTRFEEIGEARPVSASTSVTLYRIAQEALTNARKHAGPTGAADVRLRWGHKSVEIEVGNSGRTPSKRPTTGLGLIGMTERVNAVGGTLELRPRSRGGYLVRAELPVRTELFAQAESPGQAETADSRA</sequence>
<feature type="transmembrane region" description="Helical" evidence="10">
    <location>
        <begin position="74"/>
        <end position="91"/>
    </location>
</feature>
<dbReference type="InterPro" id="IPR003594">
    <property type="entry name" value="HATPase_dom"/>
</dbReference>
<evidence type="ECO:0000256" key="4">
    <source>
        <dbReference type="ARBA" id="ARBA00022679"/>
    </source>
</evidence>
<dbReference type="InterPro" id="IPR011712">
    <property type="entry name" value="Sig_transdc_His_kin_sub3_dim/P"/>
</dbReference>
<keyword evidence="4" id="KW-0808">Transferase</keyword>
<dbReference type="Pfam" id="PF07730">
    <property type="entry name" value="HisKA_3"/>
    <property type="match status" value="1"/>
</dbReference>
<protein>
    <recommendedName>
        <fullName evidence="2">histidine kinase</fullName>
        <ecNumber evidence="2">2.7.13.3</ecNumber>
    </recommendedName>
</protein>
<evidence type="ECO:0000313" key="12">
    <source>
        <dbReference type="EMBL" id="GAA1208958.1"/>
    </source>
</evidence>
<dbReference type="SMART" id="SM00387">
    <property type="entry name" value="HATPase_c"/>
    <property type="match status" value="1"/>
</dbReference>
<keyword evidence="10" id="KW-1133">Transmembrane helix</keyword>
<evidence type="ECO:0000256" key="2">
    <source>
        <dbReference type="ARBA" id="ARBA00012438"/>
    </source>
</evidence>
<feature type="transmembrane region" description="Helical" evidence="10">
    <location>
        <begin position="98"/>
        <end position="114"/>
    </location>
</feature>
<feature type="transmembrane region" description="Helical" evidence="10">
    <location>
        <begin position="184"/>
        <end position="205"/>
    </location>
</feature>
<evidence type="ECO:0000256" key="3">
    <source>
        <dbReference type="ARBA" id="ARBA00022553"/>
    </source>
</evidence>
<dbReference type="Proteomes" id="UP001500943">
    <property type="component" value="Unassembled WGS sequence"/>
</dbReference>
<evidence type="ECO:0000256" key="6">
    <source>
        <dbReference type="ARBA" id="ARBA00022777"/>
    </source>
</evidence>
<dbReference type="PANTHER" id="PTHR24421:SF10">
    <property type="entry name" value="NITRATE_NITRITE SENSOR PROTEIN NARQ"/>
    <property type="match status" value="1"/>
</dbReference>
<evidence type="ECO:0000259" key="11">
    <source>
        <dbReference type="SMART" id="SM00387"/>
    </source>
</evidence>
<dbReference type="Pfam" id="PF23539">
    <property type="entry name" value="DUF7134"/>
    <property type="match status" value="1"/>
</dbReference>
<keyword evidence="8" id="KW-0902">Two-component regulatory system</keyword>
<keyword evidence="6" id="KW-0418">Kinase</keyword>
<dbReference type="EC" id="2.7.13.3" evidence="2"/>
<feature type="domain" description="Histidine kinase/HSP90-like ATPase" evidence="11">
    <location>
        <begin position="352"/>
        <end position="444"/>
    </location>
</feature>